<reference evidence="1 2" key="1">
    <citation type="submission" date="2018-11" db="EMBL/GenBank/DDBJ databases">
        <title>Complete genome sequence of Paenibacillus baekrokdamisoli strain KCTC 33723.</title>
        <authorList>
            <person name="Kang S.W."/>
            <person name="Lee K.C."/>
            <person name="Kim K.K."/>
            <person name="Kim J.S."/>
            <person name="Kim D.S."/>
            <person name="Ko S.H."/>
            <person name="Yang S.H."/>
            <person name="Lee J.S."/>
        </authorList>
    </citation>
    <scope>NUCLEOTIDE SEQUENCE [LARGE SCALE GENOMIC DNA]</scope>
    <source>
        <strain evidence="1 2">KCTC 33723</strain>
    </source>
</reference>
<organism evidence="1 2">
    <name type="scientific">Paenibacillus baekrokdamisoli</name>
    <dbReference type="NCBI Taxonomy" id="1712516"/>
    <lineage>
        <taxon>Bacteria</taxon>
        <taxon>Bacillati</taxon>
        <taxon>Bacillota</taxon>
        <taxon>Bacilli</taxon>
        <taxon>Bacillales</taxon>
        <taxon>Paenibacillaceae</taxon>
        <taxon>Paenibacillus</taxon>
    </lineage>
</organism>
<protein>
    <submittedName>
        <fullName evidence="1">Uncharacterized protein</fullName>
    </submittedName>
</protein>
<evidence type="ECO:0000313" key="1">
    <source>
        <dbReference type="EMBL" id="BBH22666.1"/>
    </source>
</evidence>
<name>A0A3G9IVY8_9BACL</name>
<gene>
    <name evidence="1" type="ORF">Back11_40110</name>
</gene>
<dbReference type="EMBL" id="AP019308">
    <property type="protein sequence ID" value="BBH22666.1"/>
    <property type="molecule type" value="Genomic_DNA"/>
</dbReference>
<dbReference type="AlphaFoldDB" id="A0A3G9IVY8"/>
<keyword evidence="2" id="KW-1185">Reference proteome</keyword>
<proteinExistence type="predicted"/>
<dbReference type="RefSeq" id="WP_125661135.1">
    <property type="nucleotide sequence ID" value="NZ_AP019308.1"/>
</dbReference>
<evidence type="ECO:0000313" key="2">
    <source>
        <dbReference type="Proteomes" id="UP000275368"/>
    </source>
</evidence>
<dbReference type="KEGG" id="pbk:Back11_40110"/>
<dbReference type="OrthoDB" id="1955013at2"/>
<dbReference type="Proteomes" id="UP000275368">
    <property type="component" value="Chromosome"/>
</dbReference>
<sequence>MSHATMQEWQLYAAGTLSLARSEELDQHLYACEECLAIYMDVIDMITAVDHQVTPPVFAEEKKGDFADRVMSAIHEAASLETFETFEAFEAFEAVSNENGNTQKIHLEKQTELDTVQIDTTRVIKPHLVVVAPSSRNGVSRSRMPLICKPLFQYTVAAVVTLILVASGVFQDVGAYAGRAEPIDLTSANGAISTESFSQRLMEKTTSLLDTLHPTRIGGHPHE</sequence>
<accession>A0A3G9IVY8</accession>